<keyword evidence="7" id="KW-0972">Capsule biogenesis/degradation</keyword>
<dbReference type="InterPro" id="IPR050445">
    <property type="entry name" value="Bact_polysacc_biosynth/exp"/>
</dbReference>
<evidence type="ECO:0000256" key="6">
    <source>
        <dbReference type="ARBA" id="ARBA00022692"/>
    </source>
</evidence>
<keyword evidence="10" id="KW-0270">Exopolysaccharide synthesis</keyword>
<keyword evidence="8 12" id="KW-1133">Transmembrane helix</keyword>
<accession>A0A347WJN5</accession>
<dbReference type="Proteomes" id="UP000263232">
    <property type="component" value="Chromosome"/>
</dbReference>
<evidence type="ECO:0000256" key="11">
    <source>
        <dbReference type="ARBA" id="ARBA00045736"/>
    </source>
</evidence>
<dbReference type="OrthoDB" id="2360475at2"/>
<evidence type="ECO:0000259" key="13">
    <source>
        <dbReference type="Pfam" id="PF02706"/>
    </source>
</evidence>
<proteinExistence type="inferred from homology"/>
<evidence type="ECO:0000256" key="10">
    <source>
        <dbReference type="ARBA" id="ARBA00023169"/>
    </source>
</evidence>
<keyword evidence="5" id="KW-1003">Cell membrane</keyword>
<dbReference type="PANTHER" id="PTHR32309">
    <property type="entry name" value="TYROSINE-PROTEIN KINASE"/>
    <property type="match status" value="1"/>
</dbReference>
<feature type="domain" description="Polysaccharide chain length determinant N-terminal" evidence="13">
    <location>
        <begin position="3"/>
        <end position="93"/>
    </location>
</feature>
<dbReference type="InterPro" id="IPR003856">
    <property type="entry name" value="LPS_length_determ_N"/>
</dbReference>
<evidence type="ECO:0000256" key="7">
    <source>
        <dbReference type="ARBA" id="ARBA00022903"/>
    </source>
</evidence>
<keyword evidence="6 12" id="KW-0812">Transmembrane</keyword>
<keyword evidence="9 12" id="KW-0472">Membrane</keyword>
<organism evidence="14 15">
    <name type="scientific">Suicoccus acidiformans</name>
    <dbReference type="NCBI Taxonomy" id="2036206"/>
    <lineage>
        <taxon>Bacteria</taxon>
        <taxon>Bacillati</taxon>
        <taxon>Bacillota</taxon>
        <taxon>Bacilli</taxon>
        <taxon>Lactobacillales</taxon>
        <taxon>Aerococcaceae</taxon>
        <taxon>Suicoccus</taxon>
    </lineage>
</organism>
<dbReference type="GO" id="GO:0004713">
    <property type="term" value="F:protein tyrosine kinase activity"/>
    <property type="evidence" value="ECO:0007669"/>
    <property type="project" value="TreeGrafter"/>
</dbReference>
<evidence type="ECO:0000256" key="4">
    <source>
        <dbReference type="ARBA" id="ARBA00020739"/>
    </source>
</evidence>
<comment type="function">
    <text evidence="11">Required for CpsD phosphorylation. Involved in the regulation of capsular polysaccharide biosynthesis. May be part of a complex that directs the coordinated polymerization and export to the cell surface of the capsular polysaccharide.</text>
</comment>
<dbReference type="GO" id="GO:0005886">
    <property type="term" value="C:plasma membrane"/>
    <property type="evidence" value="ECO:0007669"/>
    <property type="project" value="UniProtKB-SubCell"/>
</dbReference>
<evidence type="ECO:0000256" key="5">
    <source>
        <dbReference type="ARBA" id="ARBA00022475"/>
    </source>
</evidence>
<keyword evidence="15" id="KW-1185">Reference proteome</keyword>
<gene>
    <name evidence="14" type="ORF">CL176_04370</name>
</gene>
<evidence type="ECO:0000256" key="2">
    <source>
        <dbReference type="ARBA" id="ARBA00005132"/>
    </source>
</evidence>
<dbReference type="Pfam" id="PF02706">
    <property type="entry name" value="Wzz"/>
    <property type="match status" value="1"/>
</dbReference>
<feature type="transmembrane region" description="Helical" evidence="12">
    <location>
        <begin position="172"/>
        <end position="193"/>
    </location>
</feature>
<comment type="similarity">
    <text evidence="3">Belongs to the CpsC/CapA family.</text>
</comment>
<dbReference type="PANTHER" id="PTHR32309:SF13">
    <property type="entry name" value="FERRIC ENTEROBACTIN TRANSPORT PROTEIN FEPE"/>
    <property type="match status" value="1"/>
</dbReference>
<evidence type="ECO:0000256" key="9">
    <source>
        <dbReference type="ARBA" id="ARBA00023136"/>
    </source>
</evidence>
<evidence type="ECO:0000256" key="3">
    <source>
        <dbReference type="ARBA" id="ARBA00006683"/>
    </source>
</evidence>
<dbReference type="EMBL" id="CP023434">
    <property type="protein sequence ID" value="AXY25292.1"/>
    <property type="molecule type" value="Genomic_DNA"/>
</dbReference>
<evidence type="ECO:0000313" key="15">
    <source>
        <dbReference type="Proteomes" id="UP000263232"/>
    </source>
</evidence>
<comment type="pathway">
    <text evidence="2">Capsule biogenesis; capsule polysaccharide biosynthesis.</text>
</comment>
<evidence type="ECO:0000256" key="8">
    <source>
        <dbReference type="ARBA" id="ARBA00022989"/>
    </source>
</evidence>
<sequence>MENEISLIDLFKILKKYLFVIVSSTLLGAVLAGLFMFLLVDSQYSSRAHLMVSQTNNQEQLQYNEVQTNITLINTYSDIIYTDQTLQTVSNQLDGIYSPAELRDMITVEQQPNSQVFYIQATASYPENAQTIVQTVTDVLIDTMKEIYGKDDIKLNVISPATYNPNKVSPSLPLYIIIGALMGLALSGTYALIKESMDSRVRDDEFVQSLGLTNLGAVFEMSGTELDNSRISTQRRSRSSKSRGI</sequence>
<reference evidence="14 15" key="1">
    <citation type="submission" date="2017-09" db="EMBL/GenBank/DDBJ databases">
        <title>Complete genome sequence of Oxytococcus suis strain ZY16052.</title>
        <authorList>
            <person name="Li F."/>
        </authorList>
    </citation>
    <scope>NUCLEOTIDE SEQUENCE [LARGE SCALE GENOMIC DNA]</scope>
    <source>
        <strain evidence="14 15">ZY16052</strain>
    </source>
</reference>
<protein>
    <recommendedName>
        <fullName evidence="4">Capsular polysaccharide biosynthesis protein CpsC</fullName>
    </recommendedName>
</protein>
<name>A0A347WJN5_9LACT</name>
<comment type="subcellular location">
    <subcellularLocation>
        <location evidence="1">Cell membrane</location>
        <topology evidence="1">Multi-pass membrane protein</topology>
    </subcellularLocation>
</comment>
<dbReference type="KEGG" id="abae:CL176_04370"/>
<evidence type="ECO:0000256" key="1">
    <source>
        <dbReference type="ARBA" id="ARBA00004651"/>
    </source>
</evidence>
<dbReference type="AlphaFoldDB" id="A0A347WJN5"/>
<feature type="transmembrane region" description="Helical" evidence="12">
    <location>
        <begin position="17"/>
        <end position="40"/>
    </location>
</feature>
<dbReference type="GO" id="GO:0000271">
    <property type="term" value="P:polysaccharide biosynthetic process"/>
    <property type="evidence" value="ECO:0007669"/>
    <property type="project" value="UniProtKB-KW"/>
</dbReference>
<dbReference type="RefSeq" id="WP_118990205.1">
    <property type="nucleotide sequence ID" value="NZ_CP023434.1"/>
</dbReference>
<evidence type="ECO:0000256" key="12">
    <source>
        <dbReference type="SAM" id="Phobius"/>
    </source>
</evidence>
<evidence type="ECO:0000313" key="14">
    <source>
        <dbReference type="EMBL" id="AXY25292.1"/>
    </source>
</evidence>